<dbReference type="SUPFAM" id="SSF53335">
    <property type="entry name" value="S-adenosyl-L-methionine-dependent methyltransferases"/>
    <property type="match status" value="1"/>
</dbReference>
<keyword evidence="3" id="KW-0808">Transferase</keyword>
<evidence type="ECO:0000259" key="6">
    <source>
        <dbReference type="Pfam" id="PF07669"/>
    </source>
</evidence>
<dbReference type="Gene3D" id="3.40.50.150">
    <property type="entry name" value="Vaccinia Virus protein VP39"/>
    <property type="match status" value="2"/>
</dbReference>
<evidence type="ECO:0000256" key="2">
    <source>
        <dbReference type="ARBA" id="ARBA00022603"/>
    </source>
</evidence>
<proteinExistence type="predicted"/>
<name>A0A2W2DZC6_9ACTN</name>
<dbReference type="EMBL" id="POTY01000126">
    <property type="protein sequence ID" value="PZG15421.1"/>
    <property type="molecule type" value="Genomic_DNA"/>
</dbReference>
<keyword evidence="8" id="KW-1185">Reference proteome</keyword>
<feature type="domain" description="Type II methyltransferase M.TaqI-like" evidence="6">
    <location>
        <begin position="546"/>
        <end position="792"/>
    </location>
</feature>
<dbReference type="OrthoDB" id="4280289at2"/>
<dbReference type="EC" id="2.1.1.72" evidence="1"/>
<comment type="catalytic activity">
    <reaction evidence="5">
        <text>a 2'-deoxyadenosine in DNA + S-adenosyl-L-methionine = an N(6)-methyl-2'-deoxyadenosine in DNA + S-adenosyl-L-homocysteine + H(+)</text>
        <dbReference type="Rhea" id="RHEA:15197"/>
        <dbReference type="Rhea" id="RHEA-COMP:12418"/>
        <dbReference type="Rhea" id="RHEA-COMP:12419"/>
        <dbReference type="ChEBI" id="CHEBI:15378"/>
        <dbReference type="ChEBI" id="CHEBI:57856"/>
        <dbReference type="ChEBI" id="CHEBI:59789"/>
        <dbReference type="ChEBI" id="CHEBI:90615"/>
        <dbReference type="ChEBI" id="CHEBI:90616"/>
        <dbReference type="EC" id="2.1.1.72"/>
    </reaction>
</comment>
<evidence type="ECO:0000256" key="5">
    <source>
        <dbReference type="ARBA" id="ARBA00047942"/>
    </source>
</evidence>
<dbReference type="GO" id="GO:0032259">
    <property type="term" value="P:methylation"/>
    <property type="evidence" value="ECO:0007669"/>
    <property type="project" value="UniProtKB-KW"/>
</dbReference>
<dbReference type="InterPro" id="IPR050953">
    <property type="entry name" value="N4_N6_ade-DNA_methylase"/>
</dbReference>
<gene>
    <name evidence="7" type="ORF">C1I95_19645</name>
</gene>
<sequence length="1333" mass="147789">MTAVTYPAVRVEGGLLPAGLVQRIGDGAAELPGADAASYGLQSGESVRRYANRSYAYLQDVWRDFARHRARSGDSTRLTRERWLLILLRELGYDPVEALPGGITVDEKPFPVSHRWDAVPVHLLGWGTDLDRRTAGMRGAAAAAPHSLMQQLLNRSEQHLWGVVANGQRLRLLRDSTSLVGVAYLEFDLEAIFEGDLFPDFVLLYRVAHATRLAARDAAAGPSSCLLEAWRTEGAKQGERALEQLRDGVEAALEILGTGFLDHPDNAALRQRIDATLSLEDYKRSLLRLVYRLLFWFVAEDRDALLDPAATPEARRCYDTYFSARRLRELALRRRHSGHGDLWESVRLVFRLLGEESGNPALGLPGIGGLYEPGPLDKPIAEASLSNTALLRAVEALAVLPARKGAGRQRVDFQHLGAEELGSVYESLLELRPRWDPAARRFHAERLAGNERKTTGSYYTPSSLVECLLDSALDPLLDEATALPTPEERIKALLDLTVCDPACGSGHFLIAAARRIAKRVAAEETDELEPAPDAVRSAMRRVVARCIYGVDVNEMAAELAKVSLWLEAMEPGRPLGYLDANIRVGNSLLGVTPKLLKDGISDAAFTALTGDDKKVATALKRQNADELGGQDTLFHVSGFDVANTALANAAKEIVYAKPPTSLADVHVQARRAKALEEDRKPAKLIADAWCAAFVQPKTQETRLSAITQQVLERLAKGEATLEMHRAESLVDELSQQYRFFHWHIEFPHIFRVPEYGPVNEATGWQGGFSCVLGNPPWERVKLQEQEFFASREPEIANAKNAAARKKAIAALAASDEPAKQTLYAEWIAALHEADGFSHLLRSSGRYPLTGKGDINTYSVFTETARVILHPRGQLGIIVPTGIATDATTQDFFKDLVVTKSLVSLYDFENEDRIFPNVHNQFRFALFTIGGRQRQVERISLVFRVRQANQIGPRAYSLVPDEITLLNPNTGTCPAFLSRRDAEITLGIYRRVPVLWREGAPDGNPWGLSLMSMFHMANDSGLFRTAGDLADKAWQVDGNVLIRDDELMLPLYEAKMAHHFDHRYSTYDGATQEQLNKGTLPRFDDAAHADPTHLPVPRYWVAEAEVNSRLAGRSWRHRWLFGWRKIARAVDERTLVPFIVPMSGVGDSAFVATANRSASGVVANLSSFVADYVLRQKVSGANLNYFLIKQLPVLLPERYDESAPWAPEGGSLDGWITARVLELTYTAYDLAPYARDLGYDGPPFGWDPGRRGLLRAELDAAYFHLYGVDRDDVDYIMGTFKVVRQKDEASHGEYRTKRLILERYDAMAAAVRRGASYVTPLDPPPSGGFEGVKA</sequence>
<keyword evidence="2" id="KW-0489">Methyltransferase</keyword>
<protein>
    <recommendedName>
        <fullName evidence="1">site-specific DNA-methyltransferase (adenine-specific)</fullName>
        <ecNumber evidence="1">2.1.1.72</ecNumber>
    </recommendedName>
</protein>
<keyword evidence="7" id="KW-0255">Endonuclease</keyword>
<dbReference type="GO" id="GO:0009007">
    <property type="term" value="F:site-specific DNA-methyltransferase (adenine-specific) activity"/>
    <property type="evidence" value="ECO:0007669"/>
    <property type="project" value="UniProtKB-EC"/>
</dbReference>
<reference evidence="7 8" key="1">
    <citation type="submission" date="2018-01" db="EMBL/GenBank/DDBJ databases">
        <title>Draft genome sequence of Jishengella sp. NA12.</title>
        <authorList>
            <person name="Sahin N."/>
            <person name="Ay H."/>
            <person name="Saygin H."/>
        </authorList>
    </citation>
    <scope>NUCLEOTIDE SEQUENCE [LARGE SCALE GENOMIC DNA]</scope>
    <source>
        <strain evidence="7 8">NA12</strain>
    </source>
</reference>
<evidence type="ECO:0000313" key="7">
    <source>
        <dbReference type="EMBL" id="PZG15421.1"/>
    </source>
</evidence>
<dbReference type="InterPro" id="IPR029063">
    <property type="entry name" value="SAM-dependent_MTases_sf"/>
</dbReference>
<dbReference type="RefSeq" id="WP_111215282.1">
    <property type="nucleotide sequence ID" value="NZ_POTY01000126.1"/>
</dbReference>
<organism evidence="7 8">
    <name type="scientific">Micromonospora craterilacus</name>
    <dbReference type="NCBI Taxonomy" id="1655439"/>
    <lineage>
        <taxon>Bacteria</taxon>
        <taxon>Bacillati</taxon>
        <taxon>Actinomycetota</taxon>
        <taxon>Actinomycetes</taxon>
        <taxon>Micromonosporales</taxon>
        <taxon>Micromonosporaceae</taxon>
        <taxon>Micromonospora</taxon>
    </lineage>
</organism>
<dbReference type="Pfam" id="PF07669">
    <property type="entry name" value="Eco57I"/>
    <property type="match status" value="1"/>
</dbReference>
<keyword evidence="7" id="KW-0378">Hydrolase</keyword>
<dbReference type="PRINTS" id="PR00507">
    <property type="entry name" value="N12N6MTFRASE"/>
</dbReference>
<evidence type="ECO:0000256" key="4">
    <source>
        <dbReference type="ARBA" id="ARBA00022691"/>
    </source>
</evidence>
<evidence type="ECO:0000313" key="8">
    <source>
        <dbReference type="Proteomes" id="UP000248924"/>
    </source>
</evidence>
<comment type="caution">
    <text evidence="7">The sequence shown here is derived from an EMBL/GenBank/DDBJ whole genome shotgun (WGS) entry which is preliminary data.</text>
</comment>
<dbReference type="PANTHER" id="PTHR33841">
    <property type="entry name" value="DNA METHYLTRANSFERASE YEEA-RELATED"/>
    <property type="match status" value="1"/>
</dbReference>
<keyword evidence="7" id="KW-0540">Nuclease</keyword>
<accession>A0A2W2DZC6</accession>
<evidence type="ECO:0000256" key="3">
    <source>
        <dbReference type="ARBA" id="ARBA00022679"/>
    </source>
</evidence>
<dbReference type="InterPro" id="IPR011639">
    <property type="entry name" value="MethylTrfase_TaqI-like_dom"/>
</dbReference>
<keyword evidence="4" id="KW-0949">S-adenosyl-L-methionine</keyword>
<dbReference type="Proteomes" id="UP000248924">
    <property type="component" value="Unassembled WGS sequence"/>
</dbReference>
<dbReference type="PANTHER" id="PTHR33841:SF1">
    <property type="entry name" value="DNA METHYLTRANSFERASE A"/>
    <property type="match status" value="1"/>
</dbReference>
<evidence type="ECO:0000256" key="1">
    <source>
        <dbReference type="ARBA" id="ARBA00011900"/>
    </source>
</evidence>
<dbReference type="GO" id="GO:0004519">
    <property type="term" value="F:endonuclease activity"/>
    <property type="evidence" value="ECO:0007669"/>
    <property type="project" value="UniProtKB-KW"/>
</dbReference>
<dbReference type="GO" id="GO:0006304">
    <property type="term" value="P:DNA modification"/>
    <property type="evidence" value="ECO:0007669"/>
    <property type="project" value="InterPro"/>
</dbReference>